<feature type="transmembrane region" description="Helical" evidence="7">
    <location>
        <begin position="75"/>
        <end position="96"/>
    </location>
</feature>
<feature type="transmembrane region" description="Helical" evidence="7">
    <location>
        <begin position="44"/>
        <end position="63"/>
    </location>
</feature>
<evidence type="ECO:0000313" key="8">
    <source>
        <dbReference type="EMBL" id="KOO21527.1"/>
    </source>
</evidence>
<evidence type="ECO:0000256" key="1">
    <source>
        <dbReference type="ARBA" id="ARBA00004141"/>
    </source>
</evidence>
<dbReference type="SUPFAM" id="SSF103473">
    <property type="entry name" value="MFS general substrate transporter"/>
    <property type="match status" value="1"/>
</dbReference>
<dbReference type="InterPro" id="IPR036259">
    <property type="entry name" value="MFS_trans_sf"/>
</dbReference>
<feature type="region of interest" description="Disordered" evidence="6">
    <location>
        <begin position="536"/>
        <end position="566"/>
    </location>
</feature>
<dbReference type="EMBL" id="JWZX01003356">
    <property type="protein sequence ID" value="KOO21527.1"/>
    <property type="molecule type" value="Genomic_DNA"/>
</dbReference>
<sequence>MVALHVVLGMLAINLTNLVGNSLYSIMDAFFPQQAEAKLLSPEAIGAIFAAFPAVVFLTAPSASRLMDRIGTRTTFLVGCFAISIGTLSFSAALILPDGAPFAAWCMVMRLLQGAGGALEEASAYVLIASLAGSNVTFYLGLTELSTGLGYMLGPPIGAVLAACALLLASYAAFACFRLSSSVPKDVASVEMMPVPQLEDDTEGMRGEGRGDAPLPQSIDAGRAHARALLTMTEHALPESAPEGARPAGASAAETVTETERRATSSTIYRLISHPEIWPIALAAAAANSDYAFLEPTLGDHALANGQAADADGVGLLFGISSLAYTLSCPLAGMCSHRIGTRRTILIGLCMQALAFIALVLSSRVADVRAGPGKAGRLYGDALELSSRMADAPGDVYGDAALVGHHLGNLGHHIHPSPPAPMPLHQPHSPPPMLPMLPPLDSTPFNATAAEHHHRHVPNRSTIAHHGAAGLTTGPPLPPCMHHSAARCRRAAIHGYHRDHRHPLAGLLAESVLDYMVHTKLGDDLVPSPNRTTVAYTDAASNSSGDDFGGAAGGDPSDDRGTRSGREPKMISFVSFWLLRSALILFGLGEGDCPLNAM</sequence>
<evidence type="ECO:0000313" key="9">
    <source>
        <dbReference type="Proteomes" id="UP000037460"/>
    </source>
</evidence>
<dbReference type="GO" id="GO:0022857">
    <property type="term" value="F:transmembrane transporter activity"/>
    <property type="evidence" value="ECO:0007669"/>
    <property type="project" value="InterPro"/>
</dbReference>
<keyword evidence="2" id="KW-0813">Transport</keyword>
<dbReference type="InterPro" id="IPR050930">
    <property type="entry name" value="MFS_Vesicular_Transporter"/>
</dbReference>
<reference evidence="9" key="1">
    <citation type="journal article" date="2015" name="PLoS Genet.">
        <title>Genome Sequence and Transcriptome Analyses of Chrysochromulina tobin: Metabolic Tools for Enhanced Algal Fitness in the Prominent Order Prymnesiales (Haptophyceae).</title>
        <authorList>
            <person name="Hovde B.T."/>
            <person name="Deodato C.R."/>
            <person name="Hunsperger H.M."/>
            <person name="Ryken S.A."/>
            <person name="Yost W."/>
            <person name="Jha R.K."/>
            <person name="Patterson J."/>
            <person name="Monnat R.J. Jr."/>
            <person name="Barlow S.B."/>
            <person name="Starkenburg S.R."/>
            <person name="Cattolico R.A."/>
        </authorList>
    </citation>
    <scope>NUCLEOTIDE SEQUENCE</scope>
    <source>
        <strain evidence="9">CCMP291</strain>
    </source>
</reference>
<dbReference type="AlphaFoldDB" id="A0A0M0J5E1"/>
<evidence type="ECO:0000256" key="3">
    <source>
        <dbReference type="ARBA" id="ARBA00022692"/>
    </source>
</evidence>
<accession>A0A0M0J5E1</accession>
<name>A0A0M0J5E1_9EUKA</name>
<feature type="region of interest" description="Disordered" evidence="6">
    <location>
        <begin position="239"/>
        <end position="259"/>
    </location>
</feature>
<comment type="subcellular location">
    <subcellularLocation>
        <location evidence="1">Membrane</location>
        <topology evidence="1">Multi-pass membrane protein</topology>
    </subcellularLocation>
</comment>
<evidence type="ECO:0000256" key="4">
    <source>
        <dbReference type="ARBA" id="ARBA00022989"/>
    </source>
</evidence>
<dbReference type="InterPro" id="IPR011701">
    <property type="entry name" value="MFS"/>
</dbReference>
<dbReference type="Pfam" id="PF07690">
    <property type="entry name" value="MFS_1"/>
    <property type="match status" value="1"/>
</dbReference>
<keyword evidence="9" id="KW-1185">Reference proteome</keyword>
<dbReference type="PANTHER" id="PTHR23506">
    <property type="entry name" value="GH10249P"/>
    <property type="match status" value="1"/>
</dbReference>
<dbReference type="OrthoDB" id="446368at2759"/>
<feature type="compositionally biased region" description="Basic and acidic residues" evidence="6">
    <location>
        <begin position="557"/>
        <end position="566"/>
    </location>
</feature>
<dbReference type="Gene3D" id="1.20.1250.20">
    <property type="entry name" value="MFS general substrate transporter like domains"/>
    <property type="match status" value="2"/>
</dbReference>
<dbReference type="PANTHER" id="PTHR23506:SF26">
    <property type="entry name" value="MFS-TYPE TRANSPORTER SLC18B1"/>
    <property type="match status" value="1"/>
</dbReference>
<dbReference type="GO" id="GO:0016020">
    <property type="term" value="C:membrane"/>
    <property type="evidence" value="ECO:0007669"/>
    <property type="project" value="UniProtKB-SubCell"/>
</dbReference>
<evidence type="ECO:0000256" key="2">
    <source>
        <dbReference type="ARBA" id="ARBA00022448"/>
    </source>
</evidence>
<evidence type="ECO:0000256" key="5">
    <source>
        <dbReference type="ARBA" id="ARBA00023136"/>
    </source>
</evidence>
<organism evidence="8 9">
    <name type="scientific">Chrysochromulina tobinii</name>
    <dbReference type="NCBI Taxonomy" id="1460289"/>
    <lineage>
        <taxon>Eukaryota</taxon>
        <taxon>Haptista</taxon>
        <taxon>Haptophyta</taxon>
        <taxon>Prymnesiophyceae</taxon>
        <taxon>Prymnesiales</taxon>
        <taxon>Chrysochromulinaceae</taxon>
        <taxon>Chrysochromulina</taxon>
    </lineage>
</organism>
<keyword evidence="5 7" id="KW-0472">Membrane</keyword>
<comment type="caution">
    <text evidence="8">The sequence shown here is derived from an EMBL/GenBank/DDBJ whole genome shotgun (WGS) entry which is preliminary data.</text>
</comment>
<feature type="transmembrane region" description="Helical" evidence="7">
    <location>
        <begin position="345"/>
        <end position="366"/>
    </location>
</feature>
<feature type="transmembrane region" description="Helical" evidence="7">
    <location>
        <begin position="157"/>
        <end position="177"/>
    </location>
</feature>
<dbReference type="Proteomes" id="UP000037460">
    <property type="component" value="Unassembled WGS sequence"/>
</dbReference>
<keyword evidence="4 7" id="KW-1133">Transmembrane helix</keyword>
<proteinExistence type="predicted"/>
<evidence type="ECO:0000256" key="7">
    <source>
        <dbReference type="SAM" id="Phobius"/>
    </source>
</evidence>
<keyword evidence="3 7" id="KW-0812">Transmembrane</keyword>
<gene>
    <name evidence="8" type="ORF">Ctob_001906</name>
</gene>
<evidence type="ECO:0000256" key="6">
    <source>
        <dbReference type="SAM" id="MobiDB-lite"/>
    </source>
</evidence>
<protein>
    <submittedName>
        <fullName evidence="8">Protein isoform a</fullName>
    </submittedName>
</protein>